<reference evidence="14" key="1">
    <citation type="submission" date="2013-09" db="EMBL/GenBank/DDBJ databases">
        <title>Corchorus olitorius genome sequencing.</title>
        <authorList>
            <person name="Alam M."/>
            <person name="Haque M.S."/>
            <person name="Islam M.S."/>
            <person name="Emdad E.M."/>
            <person name="Islam M.M."/>
            <person name="Ahmed B."/>
            <person name="Halim A."/>
            <person name="Hossen Q.M.M."/>
            <person name="Hossain M.Z."/>
            <person name="Ahmed R."/>
            <person name="Khan M.M."/>
            <person name="Islam R."/>
            <person name="Rashid M.M."/>
            <person name="Khan S.A."/>
            <person name="Rahman M.S."/>
            <person name="Alam M."/>
            <person name="Yahiya A.S."/>
            <person name="Khan M.S."/>
            <person name="Azam M.S."/>
            <person name="Haque T."/>
            <person name="Lashkar M.Z.H."/>
            <person name="Akhand A.I."/>
            <person name="Morshed G."/>
            <person name="Roy S."/>
            <person name="Uddin K.S."/>
            <person name="Rabeya T."/>
            <person name="Hossain A.S."/>
            <person name="Chowdhury A."/>
            <person name="Snigdha A.R."/>
            <person name="Mortoza M.S."/>
            <person name="Matin S.A."/>
            <person name="Hoque S.M.E."/>
            <person name="Islam M.K."/>
            <person name="Roy D.K."/>
            <person name="Haider R."/>
            <person name="Moosa M.M."/>
            <person name="Elias S.M."/>
            <person name="Hasan A.M."/>
            <person name="Jahan S."/>
            <person name="Shafiuddin M."/>
            <person name="Mahmood N."/>
            <person name="Shommy N.S."/>
        </authorList>
    </citation>
    <scope>NUCLEOTIDE SEQUENCE [LARGE SCALE GENOMIC DNA]</scope>
    <source>
        <strain evidence="14">cv. O-4</strain>
    </source>
</reference>
<dbReference type="Pfam" id="PF00067">
    <property type="entry name" value="p450"/>
    <property type="match status" value="7"/>
</dbReference>
<keyword evidence="11 12" id="KW-0472">Membrane</keyword>
<dbReference type="OrthoDB" id="1470350at2759"/>
<comment type="caution">
    <text evidence="13">The sequence shown here is derived from an EMBL/GenBank/DDBJ whole genome shotgun (WGS) entry which is preliminary data.</text>
</comment>
<evidence type="ECO:0000256" key="10">
    <source>
        <dbReference type="ARBA" id="ARBA00023033"/>
    </source>
</evidence>
<evidence type="ECO:0000313" key="13">
    <source>
        <dbReference type="EMBL" id="OMO72090.1"/>
    </source>
</evidence>
<keyword evidence="9" id="KW-0408">Iron</keyword>
<dbReference type="InterPro" id="IPR002401">
    <property type="entry name" value="Cyt_P450_E_grp-I"/>
</dbReference>
<dbReference type="STRING" id="93759.A0A1R3HPA5"/>
<evidence type="ECO:0000256" key="3">
    <source>
        <dbReference type="ARBA" id="ARBA00010617"/>
    </source>
</evidence>
<keyword evidence="10" id="KW-0503">Monooxygenase</keyword>
<keyword evidence="5 12" id="KW-0812">Transmembrane</keyword>
<evidence type="ECO:0000256" key="9">
    <source>
        <dbReference type="ARBA" id="ARBA00023004"/>
    </source>
</evidence>
<evidence type="ECO:0000256" key="7">
    <source>
        <dbReference type="ARBA" id="ARBA00022989"/>
    </source>
</evidence>
<keyword evidence="14" id="KW-1185">Reference proteome</keyword>
<evidence type="ECO:0000256" key="12">
    <source>
        <dbReference type="SAM" id="Phobius"/>
    </source>
</evidence>
<dbReference type="Proteomes" id="UP000187203">
    <property type="component" value="Unassembled WGS sequence"/>
</dbReference>
<comment type="similarity">
    <text evidence="3">Belongs to the cytochrome P450 family.</text>
</comment>
<keyword evidence="7 12" id="KW-1133">Transmembrane helix</keyword>
<comment type="subcellular location">
    <subcellularLocation>
        <location evidence="2">Membrane</location>
        <topology evidence="2">Single-pass membrane protein</topology>
    </subcellularLocation>
</comment>
<dbReference type="SUPFAM" id="SSF48264">
    <property type="entry name" value="Cytochrome P450"/>
    <property type="match status" value="6"/>
</dbReference>
<sequence length="1788" mass="205755">MNSQGIQGPPYEFIHGNNREATKLRSEAVSKPMPALRHDIFPRVLPQFYTWKNKYGKNFLCWDRTRAQLVIGEPELVKEVFINSEGAFPKTKADTNKFVHKILGDGLTATEGEKWVRQRKLANHAFHGERLKNMIPAIIASVETMLGKWKDREGKEIEVFQEYRLLTSEVISRTAFGRSYLEGEKIFQMLMKLTILAARNFFKLRLPGISMIWKTADEKESEKLAKGIHDCVMDMVKEREEKVANREADNFGIYINAKYEVSDVAYHLLSCSNYIFLQDIFKGIKGPPYKFIHGNNKEATKLRNEAFSKPIPSLTHDIFPRVMPQFYSPMKLYGKNYLMWVGVQAQLVIGEPELVKEIVRNSEGGFPKRKDNEFMYKILGEGLVATQGEKWVRQRKLANHAFHGESLKNMFPAVIASVETMLGKWKGCEGKEIEVFEEFRNYFNVRLPIISKIWKTEDEKESEKLARGIHECVMDMVKKREEKVATGEADSFGTLLKFLHKYWWLPIRTQYIMNSQGIRGPPYEFIHGNNRESTQLRSEAFSKPMPALTHDIFPRVQPQFHLWMNRYGKNYLSWDGVQPQLVIGESELVKEVLKNSEGDFPKRKDDNFVHKILGDGLVTSEGEKWVRQRKLANHAFHGESLKNMIPAVIASVETMLEKWKGREGKEIEVFEEFRNFFKVRLPGGIRKIWKTADEKESEELAKGIHDFVMDIVKKREEKVATREVDSFGSDFLGLLINAYHDSDEKNRLSEQDLVDECKTFYFAGHETTNTLLTWTTLMLAIHTDWQEKARKEVIEGIKGPRYEFIHGSNKAAAKLRNEAFSKPMALTHDIVPRALPQIHTWINKYGKNYLNWQGVEAQLVITEPELVKEVLKTSEEAFPKREPRKYFKDILGDGLVTSNGKKWAKQRKLANHAFHGESLKNMIPAVVSSVETMLERWKDKEGKEIEVYHEFKLLTSEIISRTAFGSSYLEGEKIFESLMKLKVIAARSLLKAIIPGLSKIWKTADDIESEKLVKGIHDSVMQMLKKREEKVANGEANSFGTDFLGLLVNSYHDADEENRLSLQDVVDECKTFYIAGHETANSLLGWLLLVLSIHTDWQEKARQEVIEVFGDQNPNSEGIAKLKTYKLNSQGIKGPAYEFIHGNNKAAMKFRKGALSKPMALRHDIFPRVFPQFYTWKKLYGKNFLTWNGVRAQVVITEPELIKEVLKDSEKAFPKRKVTYFLGKIIGDGLATTIKSEKWARQRKLANHAFHGESLKNMTPAVIASVETMLDKWKELEGKEIEVFEKFRLLTSEVISRTAFGSSYLEGEKIFETLMKLAAISSRNIYKVKIPVISEFWKSADEIEAEKLEKEIYDSVMKIVKKREEKVGSGKVESFGSDFLGLLLKSYHNSDEKNRVSVQDLVDECKTFYFAGQETTNSLLAWTSFVLAIHTDWQEKARKEVIEMFGNQNPDPEGISKLKIKKINTMEKLLILVASSFCLCFLLAVFSLLYKYWWVPYRIQYKLNSQGIKGPAYEFIHGNNKSTLKFKKEASSKPMALTHDIFPRVFPHTYSWMKLYGKNFLAWNGTRAQLVITEPELIKENMNPAVIASVETMVGKWKEQEGKEIEVFKQYRLLTSEVISRTAFGSSYLEGEKIFETLMKLSVIAGRNFFKAKIPVISEFWKSADEIEAEKLEKEIYDSVMRIVKKREEKVASGEAESFGSDFLGLLLKAYHDSDEKNRLSIQDLVDECKTFYFAGQETTNSLLAWTSFVLAIHTDWQEKARKEVIEMFGNQNPDPDGISKLKIVSIL</sequence>
<organism evidence="13 14">
    <name type="scientific">Corchorus olitorius</name>
    <dbReference type="NCBI Taxonomy" id="93759"/>
    <lineage>
        <taxon>Eukaryota</taxon>
        <taxon>Viridiplantae</taxon>
        <taxon>Streptophyta</taxon>
        <taxon>Embryophyta</taxon>
        <taxon>Tracheophyta</taxon>
        <taxon>Spermatophyta</taxon>
        <taxon>Magnoliopsida</taxon>
        <taxon>eudicotyledons</taxon>
        <taxon>Gunneridae</taxon>
        <taxon>Pentapetalae</taxon>
        <taxon>rosids</taxon>
        <taxon>malvids</taxon>
        <taxon>Malvales</taxon>
        <taxon>Malvaceae</taxon>
        <taxon>Grewioideae</taxon>
        <taxon>Apeibeae</taxon>
        <taxon>Corchorus</taxon>
    </lineage>
</organism>
<dbReference type="GO" id="GO:0016705">
    <property type="term" value="F:oxidoreductase activity, acting on paired donors, with incorporation or reduction of molecular oxygen"/>
    <property type="evidence" value="ECO:0007669"/>
    <property type="project" value="InterPro"/>
</dbReference>
<proteinExistence type="inferred from homology"/>
<dbReference type="GO" id="GO:0020037">
    <property type="term" value="F:heme binding"/>
    <property type="evidence" value="ECO:0007669"/>
    <property type="project" value="InterPro"/>
</dbReference>
<dbReference type="InterPro" id="IPR050665">
    <property type="entry name" value="Cytochrome_P450_Monooxygen"/>
</dbReference>
<evidence type="ECO:0000256" key="6">
    <source>
        <dbReference type="ARBA" id="ARBA00022723"/>
    </source>
</evidence>
<dbReference type="PANTHER" id="PTHR24282">
    <property type="entry name" value="CYTOCHROME P450 FAMILY MEMBER"/>
    <property type="match status" value="1"/>
</dbReference>
<feature type="transmembrane region" description="Helical" evidence="12">
    <location>
        <begin position="1469"/>
        <end position="1490"/>
    </location>
</feature>
<dbReference type="InterPro" id="IPR036396">
    <property type="entry name" value="Cyt_P450_sf"/>
</dbReference>
<dbReference type="EMBL" id="AWUE01019701">
    <property type="protein sequence ID" value="OMO72090.1"/>
    <property type="molecule type" value="Genomic_DNA"/>
</dbReference>
<keyword evidence="4" id="KW-0349">Heme</keyword>
<evidence type="ECO:0000256" key="8">
    <source>
        <dbReference type="ARBA" id="ARBA00023002"/>
    </source>
</evidence>
<dbReference type="PRINTS" id="PR00463">
    <property type="entry name" value="EP450I"/>
</dbReference>
<evidence type="ECO:0000313" key="14">
    <source>
        <dbReference type="Proteomes" id="UP000187203"/>
    </source>
</evidence>
<evidence type="ECO:0000256" key="4">
    <source>
        <dbReference type="ARBA" id="ARBA00022617"/>
    </source>
</evidence>
<evidence type="ECO:0000256" key="5">
    <source>
        <dbReference type="ARBA" id="ARBA00022692"/>
    </source>
</evidence>
<evidence type="ECO:0000256" key="1">
    <source>
        <dbReference type="ARBA" id="ARBA00001971"/>
    </source>
</evidence>
<comment type="cofactor">
    <cofactor evidence="1">
        <name>heme</name>
        <dbReference type="ChEBI" id="CHEBI:30413"/>
    </cofactor>
</comment>
<keyword evidence="8" id="KW-0560">Oxidoreductase</keyword>
<dbReference type="InterPro" id="IPR001128">
    <property type="entry name" value="Cyt_P450"/>
</dbReference>
<dbReference type="PANTHER" id="PTHR24282:SF265">
    <property type="entry name" value="CYTOCHROME P450 CYP749A22-LIKE"/>
    <property type="match status" value="1"/>
</dbReference>
<dbReference type="GO" id="GO:0005506">
    <property type="term" value="F:iron ion binding"/>
    <property type="evidence" value="ECO:0007669"/>
    <property type="project" value="InterPro"/>
</dbReference>
<name>A0A1R3HPA5_9ROSI</name>
<protein>
    <submittedName>
        <fullName evidence="13">Cytochrome P450</fullName>
    </submittedName>
</protein>
<dbReference type="GO" id="GO:0004497">
    <property type="term" value="F:monooxygenase activity"/>
    <property type="evidence" value="ECO:0007669"/>
    <property type="project" value="UniProtKB-KW"/>
</dbReference>
<accession>A0A1R3HPA5</accession>
<gene>
    <name evidence="13" type="ORF">COLO4_27830</name>
</gene>
<keyword evidence="6" id="KW-0479">Metal-binding</keyword>
<dbReference type="GO" id="GO:0016020">
    <property type="term" value="C:membrane"/>
    <property type="evidence" value="ECO:0007669"/>
    <property type="project" value="UniProtKB-SubCell"/>
</dbReference>
<dbReference type="Gene3D" id="1.10.630.10">
    <property type="entry name" value="Cytochrome P450"/>
    <property type="match status" value="6"/>
</dbReference>
<evidence type="ECO:0000256" key="2">
    <source>
        <dbReference type="ARBA" id="ARBA00004167"/>
    </source>
</evidence>
<evidence type="ECO:0000256" key="11">
    <source>
        <dbReference type="ARBA" id="ARBA00023136"/>
    </source>
</evidence>